<evidence type="ECO:0000313" key="2">
    <source>
        <dbReference type="Proteomes" id="UP000603545"/>
    </source>
</evidence>
<dbReference type="AlphaFoldDB" id="A0A8J6N7V7"/>
<gene>
    <name evidence="1" type="ORF">H8E80_10060</name>
</gene>
<sequence>AHSKLKFQCVNGHIWEAKPNSIKNGTWCPECNTSVGENLVRLILEQIFRSSFPKSYPPWLKSDEGSQLELDGFCEDLEIAFEHQGVQHLFPKGMYSKSFERRITLDEKKRELCNLYGVRLIEIEQAGEKKEFSEILSEIKQECSRIGISLPENLDLNGFDANAAYINDKSLELKKVQEIAMQKGGACLSEIYGGHYFKLEFQCKDGHRWKTNPATIKGGGWCPTCARLNSKGRKPKYNLDDMIALAKNKGGKCITREFHSVSVKMEWECKNGHRWFAFPYSIIKGTWCKRCAASERNSRRGKNY</sequence>
<evidence type="ECO:0000313" key="1">
    <source>
        <dbReference type="EMBL" id="MBC8200362.1"/>
    </source>
</evidence>
<dbReference type="Proteomes" id="UP000603545">
    <property type="component" value="Unassembled WGS sequence"/>
</dbReference>
<dbReference type="Gene3D" id="3.40.960.10">
    <property type="entry name" value="VSR Endonuclease"/>
    <property type="match status" value="1"/>
</dbReference>
<protein>
    <recommendedName>
        <fullName evidence="3">Zinc-ribbon domain-containing protein</fullName>
    </recommendedName>
</protein>
<proteinExistence type="predicted"/>
<dbReference type="EMBL" id="JACNLL010000099">
    <property type="protein sequence ID" value="MBC8200362.1"/>
    <property type="molecule type" value="Genomic_DNA"/>
</dbReference>
<evidence type="ECO:0008006" key="3">
    <source>
        <dbReference type="Google" id="ProtNLM"/>
    </source>
</evidence>
<name>A0A8J6N7V7_9BACT</name>
<feature type="non-terminal residue" evidence="1">
    <location>
        <position position="1"/>
    </location>
</feature>
<accession>A0A8J6N7V7</accession>
<comment type="caution">
    <text evidence="1">The sequence shown here is derived from an EMBL/GenBank/DDBJ whole genome shotgun (WGS) entry which is preliminary data.</text>
</comment>
<organism evidence="1 2">
    <name type="scientific">Candidatus Desulfaltia bathyphila</name>
    <dbReference type="NCBI Taxonomy" id="2841697"/>
    <lineage>
        <taxon>Bacteria</taxon>
        <taxon>Pseudomonadati</taxon>
        <taxon>Thermodesulfobacteriota</taxon>
        <taxon>Desulfobacteria</taxon>
        <taxon>Desulfobacterales</taxon>
        <taxon>Desulfobacterales incertae sedis</taxon>
        <taxon>Candidatus Desulfaltia</taxon>
    </lineage>
</organism>
<reference evidence="1 2" key="1">
    <citation type="submission" date="2020-08" db="EMBL/GenBank/DDBJ databases">
        <title>Bridging the membrane lipid divide: bacteria of the FCB group superphylum have the potential to synthesize archaeal ether lipids.</title>
        <authorList>
            <person name="Villanueva L."/>
            <person name="Von Meijenfeldt F.A.B."/>
            <person name="Westbye A.B."/>
            <person name="Yadav S."/>
            <person name="Hopmans E.C."/>
            <person name="Dutilh B.E."/>
            <person name="Sinninghe Damste J.S."/>
        </authorList>
    </citation>
    <scope>NUCLEOTIDE SEQUENCE [LARGE SCALE GENOMIC DNA]</scope>
    <source>
        <strain evidence="1">NIOZ-UU82</strain>
    </source>
</reference>